<reference evidence="6 7" key="1">
    <citation type="journal article" date="2015" name="Genome Biol.">
        <title>Comparative genomics of Steinernema reveals deeply conserved gene regulatory networks.</title>
        <authorList>
            <person name="Dillman A.R."/>
            <person name="Macchietto M."/>
            <person name="Porter C.F."/>
            <person name="Rogers A."/>
            <person name="Williams B."/>
            <person name="Antoshechkin I."/>
            <person name="Lee M.M."/>
            <person name="Goodwin Z."/>
            <person name="Lu X."/>
            <person name="Lewis E.E."/>
            <person name="Goodrich-Blair H."/>
            <person name="Stock S.P."/>
            <person name="Adams B.J."/>
            <person name="Sternberg P.W."/>
            <person name="Mortazavi A."/>
        </authorList>
    </citation>
    <scope>NUCLEOTIDE SEQUENCE [LARGE SCALE GENOMIC DNA]</scope>
    <source>
        <strain evidence="6 7">ALL</strain>
    </source>
</reference>
<evidence type="ECO:0008006" key="8">
    <source>
        <dbReference type="Google" id="ProtNLM"/>
    </source>
</evidence>
<comment type="caution">
    <text evidence="6">The sequence shown here is derived from an EMBL/GenBank/DDBJ whole genome shotgun (WGS) entry which is preliminary data.</text>
</comment>
<reference evidence="6 7" key="2">
    <citation type="journal article" date="2019" name="G3 (Bethesda)">
        <title>Hybrid Assembly of the Genome of the Entomopathogenic Nematode Steinernema carpocapsae Identifies the X-Chromosome.</title>
        <authorList>
            <person name="Serra L."/>
            <person name="Macchietto M."/>
            <person name="Macias-Munoz A."/>
            <person name="McGill C.J."/>
            <person name="Rodriguez I.M."/>
            <person name="Rodriguez B."/>
            <person name="Murad R."/>
            <person name="Mortazavi A."/>
        </authorList>
    </citation>
    <scope>NUCLEOTIDE SEQUENCE [LARGE SCALE GENOMIC DNA]</scope>
    <source>
        <strain evidence="6 7">ALL</strain>
    </source>
</reference>
<name>A0A4V6I8H6_STECR</name>
<keyword evidence="7" id="KW-1185">Reference proteome</keyword>
<dbReference type="EMBL" id="CM016762">
    <property type="protein sequence ID" value="TMS38083.1"/>
    <property type="molecule type" value="Genomic_DNA"/>
</dbReference>
<evidence type="ECO:0000256" key="4">
    <source>
        <dbReference type="ARBA" id="ARBA00023136"/>
    </source>
</evidence>
<keyword evidence="3 5" id="KW-1133">Transmembrane helix</keyword>
<organism evidence="6 7">
    <name type="scientific">Steinernema carpocapsae</name>
    <name type="common">Entomopathogenic nematode</name>
    <dbReference type="NCBI Taxonomy" id="34508"/>
    <lineage>
        <taxon>Eukaryota</taxon>
        <taxon>Metazoa</taxon>
        <taxon>Ecdysozoa</taxon>
        <taxon>Nematoda</taxon>
        <taxon>Chromadorea</taxon>
        <taxon>Rhabditida</taxon>
        <taxon>Tylenchina</taxon>
        <taxon>Panagrolaimomorpha</taxon>
        <taxon>Strongyloidoidea</taxon>
        <taxon>Steinernematidae</taxon>
        <taxon>Steinernema</taxon>
    </lineage>
</organism>
<dbReference type="Proteomes" id="UP000298663">
    <property type="component" value="Chromosome X"/>
</dbReference>
<comment type="subcellular location">
    <subcellularLocation>
        <location evidence="1">Membrane</location>
        <topology evidence="1">Multi-pass membrane protein</topology>
    </subcellularLocation>
</comment>
<keyword evidence="4 5" id="KW-0472">Membrane</keyword>
<evidence type="ECO:0000313" key="7">
    <source>
        <dbReference type="Proteomes" id="UP000298663"/>
    </source>
</evidence>
<feature type="transmembrane region" description="Helical" evidence="5">
    <location>
        <begin position="56"/>
        <end position="83"/>
    </location>
</feature>
<dbReference type="GO" id="GO:0016020">
    <property type="term" value="C:membrane"/>
    <property type="evidence" value="ECO:0007669"/>
    <property type="project" value="UniProtKB-SubCell"/>
</dbReference>
<feature type="transmembrane region" description="Helical" evidence="5">
    <location>
        <begin position="12"/>
        <end position="36"/>
    </location>
</feature>
<protein>
    <recommendedName>
        <fullName evidence="8">Tetraspanin</fullName>
    </recommendedName>
</protein>
<feature type="transmembrane region" description="Helical" evidence="5">
    <location>
        <begin position="156"/>
        <end position="179"/>
    </location>
</feature>
<evidence type="ECO:0000256" key="5">
    <source>
        <dbReference type="SAM" id="Phobius"/>
    </source>
</evidence>
<dbReference type="EMBL" id="AZBU02000001">
    <property type="protein sequence ID" value="TMS38083.1"/>
    <property type="molecule type" value="Genomic_DNA"/>
</dbReference>
<proteinExistence type="predicted"/>
<dbReference type="InterPro" id="IPR018499">
    <property type="entry name" value="Tetraspanin/Peripherin"/>
</dbReference>
<feature type="transmembrane region" description="Helical" evidence="5">
    <location>
        <begin position="90"/>
        <end position="112"/>
    </location>
</feature>
<dbReference type="OrthoDB" id="10431573at2759"/>
<accession>A0A4V6I8H6</accession>
<evidence type="ECO:0000256" key="1">
    <source>
        <dbReference type="ARBA" id="ARBA00004141"/>
    </source>
</evidence>
<keyword evidence="2 5" id="KW-0812">Transmembrane</keyword>
<gene>
    <name evidence="6" type="ORF">L596_004886</name>
</gene>
<sequence>MFFSPVVFRCIRYGALTVNLLLATIALLLFAVTISTTFWPPKSTVTVDPINKHHQFFSAILCLSAFSLFILFLSVFGIVSICVRSSFFLLTYLTGLLILISIQVLAAIFSVASKTHLHEKFVAEWEINVTECDSMPDALLTEGCRAWYKLLDSERLLFIAQISLLCLELCSLVLCGIICERVTRMEQAKIMEDDDE</sequence>
<dbReference type="AlphaFoldDB" id="A0A4V6I8H6"/>
<evidence type="ECO:0000256" key="3">
    <source>
        <dbReference type="ARBA" id="ARBA00022989"/>
    </source>
</evidence>
<evidence type="ECO:0000313" key="6">
    <source>
        <dbReference type="EMBL" id="TMS38083.1"/>
    </source>
</evidence>
<evidence type="ECO:0000256" key="2">
    <source>
        <dbReference type="ARBA" id="ARBA00022692"/>
    </source>
</evidence>
<dbReference type="Pfam" id="PF00335">
    <property type="entry name" value="Tetraspanin"/>
    <property type="match status" value="1"/>
</dbReference>